<dbReference type="Gene3D" id="3.30.565.10">
    <property type="entry name" value="Histidine kinase-like ATPase, C-terminal domain"/>
    <property type="match status" value="1"/>
</dbReference>
<gene>
    <name evidence="2" type="ORF">AM493_03850</name>
</gene>
<feature type="domain" description="Histidine kinase/HSP90-like ATPase" evidence="1">
    <location>
        <begin position="23"/>
        <end position="100"/>
    </location>
</feature>
<protein>
    <recommendedName>
        <fullName evidence="1">Histidine kinase/HSP90-like ATPase domain-containing protein</fullName>
    </recommendedName>
</protein>
<evidence type="ECO:0000313" key="3">
    <source>
        <dbReference type="Proteomes" id="UP000037755"/>
    </source>
</evidence>
<evidence type="ECO:0000259" key="1">
    <source>
        <dbReference type="Pfam" id="PF02518"/>
    </source>
</evidence>
<dbReference type="EMBL" id="LIYD01000005">
    <property type="protein sequence ID" value="KOS05264.1"/>
    <property type="molecule type" value="Genomic_DNA"/>
</dbReference>
<accession>A0A0M8MBJ6</accession>
<reference evidence="2 3" key="1">
    <citation type="submission" date="2015-08" db="EMBL/GenBank/DDBJ databases">
        <title>Whole genome sequence of Flavobacterium akiainvivens IK-1T, from decaying Wikstroemia oahuensis, an endemic Hawaiian shrub.</title>
        <authorList>
            <person name="Wan X."/>
            <person name="Hou S."/>
            <person name="Saito J."/>
            <person name="Donachie S."/>
        </authorList>
    </citation>
    <scope>NUCLEOTIDE SEQUENCE [LARGE SCALE GENOMIC DNA]</scope>
    <source>
        <strain evidence="2 3">IK-1</strain>
    </source>
</reference>
<keyword evidence="3" id="KW-1185">Reference proteome</keyword>
<dbReference type="OrthoDB" id="2041081at2"/>
<organism evidence="2 3">
    <name type="scientific">Flavobacterium akiainvivens</name>
    <dbReference type="NCBI Taxonomy" id="1202724"/>
    <lineage>
        <taxon>Bacteria</taxon>
        <taxon>Pseudomonadati</taxon>
        <taxon>Bacteroidota</taxon>
        <taxon>Flavobacteriia</taxon>
        <taxon>Flavobacteriales</taxon>
        <taxon>Flavobacteriaceae</taxon>
        <taxon>Flavobacterium</taxon>
    </lineage>
</organism>
<dbReference type="AlphaFoldDB" id="A0A0M8MBJ6"/>
<dbReference type="Pfam" id="PF02518">
    <property type="entry name" value="HATPase_c"/>
    <property type="match status" value="1"/>
</dbReference>
<dbReference type="RefSeq" id="WP_054406334.1">
    <property type="nucleotide sequence ID" value="NZ_FOYA01000006.1"/>
</dbReference>
<evidence type="ECO:0000313" key="2">
    <source>
        <dbReference type="EMBL" id="KOS05264.1"/>
    </source>
</evidence>
<dbReference type="SUPFAM" id="SSF55874">
    <property type="entry name" value="ATPase domain of HSP90 chaperone/DNA topoisomerase II/histidine kinase"/>
    <property type="match status" value="1"/>
</dbReference>
<dbReference type="PATRIC" id="fig|1202724.3.peg.795"/>
<name>A0A0M8MBJ6_9FLAO</name>
<dbReference type="STRING" id="1202724.AM493_03850"/>
<sequence>MSRINIQGTIDNIRSKSNIYTPIIEAIVNSIQSIVLKQIDNGKIEIVLHREKTLDIENTIPSVKSIEIRDNGTGFTQENRDSFDTFYSEYKRSIGGKGFGRFMYVKYFNNVFISSVFTDIDQSLKSRYFRFGREYEIIVDEKIEPSTAVDTYSVVTLENIKSGQYFDKQIETIARRILDKILIYFINDTFTPPTIILKEGEGNHSIVLNDFLTEINEIKLWKSKDFTLEDDKLQKYEFVAKVFKIYYPGNQKSRVSLTGHNREVTDTPLYKYIPEFEDEFFEEDENKTKRNYIIKTYILGEYLDSNVSLERETFDFPKESKDMYFPFGQADIERKASEISKEAFGEDVQVRVQKKSEQIRNYVNESAPWHKPYLNELDMSTIPYNLKDENIELALQEVKFRKEQKTRAELKTLLENPEVSHNGQMAEAISKISEIGKSDLAHYVFNRKIVLEAFRQLLKRKEDGKGELEKDIHNLIFPMGKTSENCDYQEHNLWLLDERLIFSEFVASDKKISTKKDALGEPDLVVFDKKQSFRSGDNNYSNPLIIFEFKRPKREAYKTDDDPIMQIGKYVKDIRAGKYEMPEGLEKIKVNESTPVYAYVVCDLTPKIREFAEELHSLTKSPDDEGYFGFLRGYNMYVEVISFKKMMDDATLRNKIFFKKLHLE</sequence>
<dbReference type="InterPro" id="IPR036890">
    <property type="entry name" value="HATPase_C_sf"/>
</dbReference>
<dbReference type="Proteomes" id="UP000037755">
    <property type="component" value="Unassembled WGS sequence"/>
</dbReference>
<dbReference type="InterPro" id="IPR003594">
    <property type="entry name" value="HATPase_dom"/>
</dbReference>
<comment type="caution">
    <text evidence="2">The sequence shown here is derived from an EMBL/GenBank/DDBJ whole genome shotgun (WGS) entry which is preliminary data.</text>
</comment>
<proteinExistence type="predicted"/>